<evidence type="ECO:0000313" key="1">
    <source>
        <dbReference type="EMBL" id="KIA90658.1"/>
    </source>
</evidence>
<dbReference type="STRING" id="266749.SAMN05421876_101139"/>
<dbReference type="EMBL" id="JSYL01000001">
    <property type="protein sequence ID" value="KIA90658.1"/>
    <property type="molecule type" value="Genomic_DNA"/>
</dbReference>
<sequence length="148" mass="17417">MFNNQISNKMLKYLIPFFILFSFLSFKIESENDLKCIDFHKGKFYLINKDTNRKYFISRKIDFQSEKTFNLKTGKKFSGIKNYKIKWKNDCEYTLIIDTSKKNIDETDLYINSNGGLNCKIVKIEGNCASVITSFENSTIESKICKYE</sequence>
<dbReference type="OrthoDB" id="1453516at2"/>
<dbReference type="AlphaFoldDB" id="A0A0C1FFT4"/>
<protein>
    <submittedName>
        <fullName evidence="1">Uncharacterized protein</fullName>
    </submittedName>
</protein>
<proteinExistence type="predicted"/>
<keyword evidence="2" id="KW-1185">Reference proteome</keyword>
<organism evidence="1 2">
    <name type="scientific">Kaistella jeonii</name>
    <dbReference type="NCBI Taxonomy" id="266749"/>
    <lineage>
        <taxon>Bacteria</taxon>
        <taxon>Pseudomonadati</taxon>
        <taxon>Bacteroidota</taxon>
        <taxon>Flavobacteriia</taxon>
        <taxon>Flavobacteriales</taxon>
        <taxon>Weeksellaceae</taxon>
        <taxon>Chryseobacterium group</taxon>
        <taxon>Kaistella</taxon>
    </lineage>
</organism>
<gene>
    <name evidence="1" type="ORF">OA86_01910</name>
</gene>
<comment type="caution">
    <text evidence="1">The sequence shown here is derived from an EMBL/GenBank/DDBJ whole genome shotgun (WGS) entry which is preliminary data.</text>
</comment>
<reference evidence="1 2" key="1">
    <citation type="submission" date="2014-10" db="EMBL/GenBank/DDBJ databases">
        <title>Kaistella jeonii genome.</title>
        <authorList>
            <person name="Clayton J.T."/>
            <person name="Newman J.D."/>
        </authorList>
    </citation>
    <scope>NUCLEOTIDE SEQUENCE [LARGE SCALE GENOMIC DNA]</scope>
    <source>
        <strain evidence="1 2">DSM 17048</strain>
    </source>
</reference>
<name>A0A0C1FFT4_9FLAO</name>
<dbReference type="Proteomes" id="UP000031473">
    <property type="component" value="Unassembled WGS sequence"/>
</dbReference>
<dbReference type="RefSeq" id="WP_039347917.1">
    <property type="nucleotide sequence ID" value="NZ_FOLA01000001.1"/>
</dbReference>
<evidence type="ECO:0000313" key="2">
    <source>
        <dbReference type="Proteomes" id="UP000031473"/>
    </source>
</evidence>
<accession>A0A0C1FFT4</accession>